<feature type="region of interest" description="Disordered" evidence="2">
    <location>
        <begin position="238"/>
        <end position="267"/>
    </location>
</feature>
<evidence type="ECO:0000313" key="5">
    <source>
        <dbReference type="EMBL" id="NMH93265.1"/>
    </source>
</evidence>
<feature type="region of interest" description="Disordered" evidence="2">
    <location>
        <begin position="1"/>
        <end position="28"/>
    </location>
</feature>
<accession>A0A848DL24</accession>
<feature type="domain" description="CdaR GGDEF-like" evidence="4">
    <location>
        <begin position="344"/>
        <end position="464"/>
    </location>
</feature>
<dbReference type="PANTHER" id="PTHR33744">
    <property type="entry name" value="CARBOHYDRATE DIACID REGULATOR"/>
    <property type="match status" value="1"/>
</dbReference>
<evidence type="ECO:0000313" key="6">
    <source>
        <dbReference type="Proteomes" id="UP000586918"/>
    </source>
</evidence>
<dbReference type="EMBL" id="JAAXKZ010000062">
    <property type="protein sequence ID" value="NMH93265.1"/>
    <property type="molecule type" value="Genomic_DNA"/>
</dbReference>
<name>A0A848DL24_9PSEU</name>
<evidence type="ECO:0000259" key="3">
    <source>
        <dbReference type="Pfam" id="PF13556"/>
    </source>
</evidence>
<feature type="domain" description="PucR C-terminal helix-turn-helix" evidence="3">
    <location>
        <begin position="517"/>
        <end position="575"/>
    </location>
</feature>
<evidence type="ECO:0000256" key="2">
    <source>
        <dbReference type="SAM" id="MobiDB-lite"/>
    </source>
</evidence>
<evidence type="ECO:0000256" key="1">
    <source>
        <dbReference type="ARBA" id="ARBA00006754"/>
    </source>
</evidence>
<dbReference type="InterPro" id="IPR025736">
    <property type="entry name" value="PucR_C-HTH_dom"/>
</dbReference>
<dbReference type="InterPro" id="IPR042070">
    <property type="entry name" value="PucR_C-HTH_sf"/>
</dbReference>
<dbReference type="Pfam" id="PF13556">
    <property type="entry name" value="HTH_30"/>
    <property type="match status" value="1"/>
</dbReference>
<gene>
    <name evidence="5" type="ORF">HF519_17145</name>
</gene>
<keyword evidence="6" id="KW-1185">Reference proteome</keyword>
<comment type="similarity">
    <text evidence="1">Belongs to the CdaR family.</text>
</comment>
<dbReference type="Gene3D" id="1.10.10.2840">
    <property type="entry name" value="PucR C-terminal helix-turn-helix domain"/>
    <property type="match status" value="1"/>
</dbReference>
<sequence length="583" mass="63030">MENGPEIGPGVRSETTTDPRPSGPADRATAREHLSALRALLALSVVMADRDEEEILRIALDSVGSVSPCEACAGYLADEGQLVARSPTGTMPGSVLDAQVAALAGEDGPATVADHDWARAYALSSTSGLRGYLVIGSAQQPSADEQFLLRVLAQQAGAGLAAAALRRREHEHVRQHRSVAEQLARSVAELQEHARIHDELARGAAAADSEKGIAAAVHRLTGLPAIVEDRFGNLRAWAGPGEPKPYPKPSSRSRTDTVRRAQRAGGPVRDRDRLLALAQPGSEVLGTIALLDPEGAATPTQVLTLKQAATVLGTELAHQRGLDEVELRLRRDLIDDLLNGTRSDTDEAGAVARARALGHDLHAPHRVVVIRAQDRDPDQVTTAAERAAATLDMKSLITTRSDMVVLLAQRPSAWGDRLPWPQLHAAVSRHIRSATAVTIGVGGVYEHPGDAARSWQEALHALDVRLKSRRPDGVTVWDDLGIYRILTAAKDDDQVDGFIREWLGPLLDYDATHDTELVKTLAAYLESGGNYDEAAEELVVHRSTLRYRLKRIRQITGLRLTEADNRLNLHLATRAWALLERPP</sequence>
<dbReference type="InterPro" id="IPR041522">
    <property type="entry name" value="CdaR_GGDEF"/>
</dbReference>
<evidence type="ECO:0000259" key="4">
    <source>
        <dbReference type="Pfam" id="PF17853"/>
    </source>
</evidence>
<dbReference type="AlphaFoldDB" id="A0A848DL24"/>
<dbReference type="InterPro" id="IPR051448">
    <property type="entry name" value="CdaR-like_regulators"/>
</dbReference>
<protein>
    <submittedName>
        <fullName evidence="5">Transcriptional regulator</fullName>
    </submittedName>
</protein>
<dbReference type="RefSeq" id="WP_169413965.1">
    <property type="nucleotide sequence ID" value="NZ_JAAXKZ010000062.1"/>
</dbReference>
<dbReference type="PANTHER" id="PTHR33744:SF1">
    <property type="entry name" value="DNA-BINDING TRANSCRIPTIONAL ACTIVATOR ADER"/>
    <property type="match status" value="1"/>
</dbReference>
<dbReference type="Proteomes" id="UP000586918">
    <property type="component" value="Unassembled WGS sequence"/>
</dbReference>
<comment type="caution">
    <text evidence="5">The sequence shown here is derived from an EMBL/GenBank/DDBJ whole genome shotgun (WGS) entry which is preliminary data.</text>
</comment>
<organism evidence="5 6">
    <name type="scientific">Pseudonocardia bannensis</name>
    <dbReference type="NCBI Taxonomy" id="630973"/>
    <lineage>
        <taxon>Bacteria</taxon>
        <taxon>Bacillati</taxon>
        <taxon>Actinomycetota</taxon>
        <taxon>Actinomycetes</taxon>
        <taxon>Pseudonocardiales</taxon>
        <taxon>Pseudonocardiaceae</taxon>
        <taxon>Pseudonocardia</taxon>
    </lineage>
</organism>
<proteinExistence type="inferred from homology"/>
<dbReference type="Pfam" id="PF17853">
    <property type="entry name" value="GGDEF_2"/>
    <property type="match status" value="1"/>
</dbReference>
<reference evidence="5 6" key="1">
    <citation type="submission" date="2020-04" db="EMBL/GenBank/DDBJ databases">
        <authorList>
            <person name="Klaysubun C."/>
            <person name="Duangmal K."/>
            <person name="Lipun K."/>
        </authorList>
    </citation>
    <scope>NUCLEOTIDE SEQUENCE [LARGE SCALE GENOMIC DNA]</scope>
    <source>
        <strain evidence="5 6">DSM 45300</strain>
    </source>
</reference>